<feature type="coiled-coil region" evidence="1">
    <location>
        <begin position="31"/>
        <end position="107"/>
    </location>
</feature>
<dbReference type="Proteomes" id="UP000030663">
    <property type="component" value="Unassembled WGS sequence"/>
</dbReference>
<dbReference type="EMBL" id="KI979407">
    <property type="protein sequence ID" value="EXK77193.1"/>
    <property type="molecule type" value="Genomic_DNA"/>
</dbReference>
<reference evidence="2 3" key="1">
    <citation type="submission" date="2011-11" db="EMBL/GenBank/DDBJ databases">
        <title>The Genome Sequence of Fusarium oxysporum PHW815.</title>
        <authorList>
            <consortium name="The Broad Institute Genome Sequencing Platform"/>
            <person name="Ma L.-J."/>
            <person name="Gale L.R."/>
            <person name="Schwartz D.C."/>
            <person name="Zhou S."/>
            <person name="Corby-Kistler H."/>
            <person name="Young S.K."/>
            <person name="Zeng Q."/>
            <person name="Gargeya S."/>
            <person name="Fitzgerald M."/>
            <person name="Haas B."/>
            <person name="Abouelleil A."/>
            <person name="Alvarado L."/>
            <person name="Arachchi H.M."/>
            <person name="Berlin A."/>
            <person name="Brown A."/>
            <person name="Chapman S.B."/>
            <person name="Chen Z."/>
            <person name="Dunbar C."/>
            <person name="Freedman E."/>
            <person name="Gearin G."/>
            <person name="Goldberg J."/>
            <person name="Griggs A."/>
            <person name="Gujja S."/>
            <person name="Heiman D."/>
            <person name="Howarth C."/>
            <person name="Larson L."/>
            <person name="Lui A."/>
            <person name="MacDonald P.J.P."/>
            <person name="Montmayeur A."/>
            <person name="Murphy C."/>
            <person name="Neiman D."/>
            <person name="Pearson M."/>
            <person name="Priest M."/>
            <person name="Roberts A."/>
            <person name="Saif S."/>
            <person name="Shea T."/>
            <person name="Shenoy N."/>
            <person name="Sisk P."/>
            <person name="Stolte C."/>
            <person name="Sykes S."/>
            <person name="Wortman J."/>
            <person name="Nusbaum C."/>
            <person name="Birren B."/>
        </authorList>
    </citation>
    <scope>NUCLEOTIDE SEQUENCE [LARGE SCALE GENOMIC DNA]</scope>
    <source>
        <strain evidence="2 3">54005</strain>
    </source>
</reference>
<proteinExistence type="predicted"/>
<sequence>MDFNELVASRTELEAAIREIQGKVTDLWRINQQQEEKIRDLEEQNEDRNVMFEATKTRLTRTEMTIRALEAKIKLQKAQNEDLKQESQQQQDEIKALKSQNKCDKREYATRVSELESENSFQTAKISELEMPKSCEASGVKANFSFLQSKLMRAEAEYKFKIKELNSKSLKQKVKFSNCIKELQRMNEDQEAEIEVLKDHLKDKEDLISKLLGASQTKDSSWETQSQESRSQELEMKYSAEIFRREKLQKQLKLNQYDVDQVHEIAQSLEFHFNSTYVRFSGDNELHTKSELEGAYKEAQRLQDKRRGLALARRMHIQEEEDRDGHAYSN</sequence>
<evidence type="ECO:0000256" key="1">
    <source>
        <dbReference type="SAM" id="Coils"/>
    </source>
</evidence>
<feature type="coiled-coil region" evidence="1">
    <location>
        <begin position="180"/>
        <end position="207"/>
    </location>
</feature>
<organism evidence="2 3">
    <name type="scientific">Fusarium oxysporum f. sp. raphani 54005</name>
    <dbReference type="NCBI Taxonomy" id="1089458"/>
    <lineage>
        <taxon>Eukaryota</taxon>
        <taxon>Fungi</taxon>
        <taxon>Dikarya</taxon>
        <taxon>Ascomycota</taxon>
        <taxon>Pezizomycotina</taxon>
        <taxon>Sordariomycetes</taxon>
        <taxon>Hypocreomycetidae</taxon>
        <taxon>Hypocreales</taxon>
        <taxon>Nectriaceae</taxon>
        <taxon>Fusarium</taxon>
        <taxon>Fusarium oxysporum species complex</taxon>
    </lineage>
</organism>
<protein>
    <submittedName>
        <fullName evidence="2">Uncharacterized protein</fullName>
    </submittedName>
</protein>
<gene>
    <name evidence="2" type="ORF">FOQG_18090</name>
</gene>
<accession>X0BEF2</accession>
<dbReference type="OrthoDB" id="5092680at2759"/>
<dbReference type="HOGENOM" id="CLU_073117_0_0_1"/>
<keyword evidence="1" id="KW-0175">Coiled coil</keyword>
<evidence type="ECO:0000313" key="3">
    <source>
        <dbReference type="Proteomes" id="UP000030663"/>
    </source>
</evidence>
<name>X0BEF2_FUSOX</name>
<evidence type="ECO:0000313" key="2">
    <source>
        <dbReference type="EMBL" id="EXK77193.1"/>
    </source>
</evidence>
<keyword evidence="3" id="KW-1185">Reference proteome</keyword>
<dbReference type="AlphaFoldDB" id="X0BEF2"/>